<dbReference type="Pfam" id="PF13545">
    <property type="entry name" value="HTH_Crp_2"/>
    <property type="match status" value="1"/>
</dbReference>
<keyword evidence="8" id="KW-1185">Reference proteome</keyword>
<dbReference type="Gene3D" id="1.10.10.10">
    <property type="entry name" value="Winged helix-like DNA-binding domain superfamily/Winged helix DNA-binding domain"/>
    <property type="match status" value="1"/>
</dbReference>
<evidence type="ECO:0000256" key="3">
    <source>
        <dbReference type="ARBA" id="ARBA00023163"/>
    </source>
</evidence>
<dbReference type="Pfam" id="PF00027">
    <property type="entry name" value="cNMP_binding"/>
    <property type="match status" value="1"/>
</dbReference>
<sequence>MTGTAGAPPHGCGTHHPGGAAAEAAPDADPAAYCLTRRTDALAAPAWGAAPPPWAPGRREETIRMIDDEPPGRTWCMVEVDIFRDLSEAEMDAVGAAAPMRTYAAGEMLHSPSQPCEVLFILKRGRVRIFRVSADGRVLTTAIISPGTIFGEMTLLGQRMYGNFAEALDDVTVCVMSHADVRTFLLADPRIAARITEILGRRLADLEQRLSDSVFKSVPQRLATTLVTLSSSTDGANTRILPGTRHPQITLTHEQLAALAGTSRETTTKVLHEFADRGLLRLARGRITVLEPDRLVDESG</sequence>
<dbReference type="PROSITE" id="PS51063">
    <property type="entry name" value="HTH_CRP_2"/>
    <property type="match status" value="1"/>
</dbReference>
<evidence type="ECO:0000313" key="8">
    <source>
        <dbReference type="Proteomes" id="UP001500443"/>
    </source>
</evidence>
<evidence type="ECO:0008006" key="9">
    <source>
        <dbReference type="Google" id="ProtNLM"/>
    </source>
</evidence>
<dbReference type="SMART" id="SM00100">
    <property type="entry name" value="cNMP"/>
    <property type="match status" value="1"/>
</dbReference>
<keyword evidence="3" id="KW-0804">Transcription</keyword>
<gene>
    <name evidence="7" type="ORF">GCM10009802_54940</name>
</gene>
<dbReference type="PANTHER" id="PTHR24567">
    <property type="entry name" value="CRP FAMILY TRANSCRIPTIONAL REGULATORY PROTEIN"/>
    <property type="match status" value="1"/>
</dbReference>
<organism evidence="7 8">
    <name type="scientific">Streptomyces synnematoformans</name>
    <dbReference type="NCBI Taxonomy" id="415721"/>
    <lineage>
        <taxon>Bacteria</taxon>
        <taxon>Bacillati</taxon>
        <taxon>Actinomycetota</taxon>
        <taxon>Actinomycetes</taxon>
        <taxon>Kitasatosporales</taxon>
        <taxon>Streptomycetaceae</taxon>
        <taxon>Streptomyces</taxon>
    </lineage>
</organism>
<comment type="caution">
    <text evidence="7">The sequence shown here is derived from an EMBL/GenBank/DDBJ whole genome shotgun (WGS) entry which is preliminary data.</text>
</comment>
<reference evidence="7 8" key="1">
    <citation type="journal article" date="2019" name="Int. J. Syst. Evol. Microbiol.">
        <title>The Global Catalogue of Microorganisms (GCM) 10K type strain sequencing project: providing services to taxonomists for standard genome sequencing and annotation.</title>
        <authorList>
            <consortium name="The Broad Institute Genomics Platform"/>
            <consortium name="The Broad Institute Genome Sequencing Center for Infectious Disease"/>
            <person name="Wu L."/>
            <person name="Ma J."/>
        </authorList>
    </citation>
    <scope>NUCLEOTIDE SEQUENCE [LARGE SCALE GENOMIC DNA]</scope>
    <source>
        <strain evidence="7 8">JCM 15481</strain>
    </source>
</reference>
<evidence type="ECO:0000256" key="1">
    <source>
        <dbReference type="ARBA" id="ARBA00023015"/>
    </source>
</evidence>
<dbReference type="PROSITE" id="PS50042">
    <property type="entry name" value="CNMP_BINDING_3"/>
    <property type="match status" value="1"/>
</dbReference>
<evidence type="ECO:0000256" key="4">
    <source>
        <dbReference type="SAM" id="MobiDB-lite"/>
    </source>
</evidence>
<dbReference type="InterPro" id="IPR014710">
    <property type="entry name" value="RmlC-like_jellyroll"/>
</dbReference>
<dbReference type="InterPro" id="IPR036390">
    <property type="entry name" value="WH_DNA-bd_sf"/>
</dbReference>
<protein>
    <recommendedName>
        <fullName evidence="9">Cyclic nucleotide-binding protein</fullName>
    </recommendedName>
</protein>
<dbReference type="SMART" id="SM00419">
    <property type="entry name" value="HTH_CRP"/>
    <property type="match status" value="1"/>
</dbReference>
<accession>A0ABN1ZJF7</accession>
<name>A0ABN1ZJF7_9ACTN</name>
<dbReference type="SUPFAM" id="SSF51206">
    <property type="entry name" value="cAMP-binding domain-like"/>
    <property type="match status" value="1"/>
</dbReference>
<keyword evidence="2" id="KW-0238">DNA-binding</keyword>
<evidence type="ECO:0000259" key="5">
    <source>
        <dbReference type="PROSITE" id="PS50042"/>
    </source>
</evidence>
<dbReference type="SUPFAM" id="SSF46785">
    <property type="entry name" value="Winged helix' DNA-binding domain"/>
    <property type="match status" value="1"/>
</dbReference>
<feature type="region of interest" description="Disordered" evidence="4">
    <location>
        <begin position="1"/>
        <end position="24"/>
    </location>
</feature>
<dbReference type="Proteomes" id="UP001500443">
    <property type="component" value="Unassembled WGS sequence"/>
</dbReference>
<dbReference type="CDD" id="cd00038">
    <property type="entry name" value="CAP_ED"/>
    <property type="match status" value="1"/>
</dbReference>
<evidence type="ECO:0000259" key="6">
    <source>
        <dbReference type="PROSITE" id="PS51063"/>
    </source>
</evidence>
<dbReference type="InterPro" id="IPR012318">
    <property type="entry name" value="HTH_CRP"/>
</dbReference>
<keyword evidence="1" id="KW-0805">Transcription regulation</keyword>
<proteinExistence type="predicted"/>
<dbReference type="InterPro" id="IPR000595">
    <property type="entry name" value="cNMP-bd_dom"/>
</dbReference>
<feature type="domain" description="HTH crp-type" evidence="6">
    <location>
        <begin position="216"/>
        <end position="293"/>
    </location>
</feature>
<dbReference type="InterPro" id="IPR050397">
    <property type="entry name" value="Env_Response_Regulators"/>
</dbReference>
<evidence type="ECO:0000256" key="2">
    <source>
        <dbReference type="ARBA" id="ARBA00023125"/>
    </source>
</evidence>
<dbReference type="PANTHER" id="PTHR24567:SF74">
    <property type="entry name" value="HTH-TYPE TRANSCRIPTIONAL REGULATOR ARCR"/>
    <property type="match status" value="1"/>
</dbReference>
<dbReference type="EMBL" id="BAAAPF010000267">
    <property type="protein sequence ID" value="GAA1500063.1"/>
    <property type="molecule type" value="Genomic_DNA"/>
</dbReference>
<dbReference type="InterPro" id="IPR036388">
    <property type="entry name" value="WH-like_DNA-bd_sf"/>
</dbReference>
<evidence type="ECO:0000313" key="7">
    <source>
        <dbReference type="EMBL" id="GAA1500063.1"/>
    </source>
</evidence>
<dbReference type="Gene3D" id="2.60.120.10">
    <property type="entry name" value="Jelly Rolls"/>
    <property type="match status" value="1"/>
</dbReference>
<feature type="domain" description="Cyclic nucleotide-binding" evidence="5">
    <location>
        <begin position="82"/>
        <end position="202"/>
    </location>
</feature>
<dbReference type="InterPro" id="IPR018490">
    <property type="entry name" value="cNMP-bd_dom_sf"/>
</dbReference>